<keyword evidence="3" id="KW-1185">Reference proteome</keyword>
<feature type="region of interest" description="Disordered" evidence="1">
    <location>
        <begin position="399"/>
        <end position="436"/>
    </location>
</feature>
<dbReference type="Proteomes" id="UP001362999">
    <property type="component" value="Unassembled WGS sequence"/>
</dbReference>
<evidence type="ECO:0000313" key="2">
    <source>
        <dbReference type="EMBL" id="KAK7029206.1"/>
    </source>
</evidence>
<feature type="region of interest" description="Disordered" evidence="1">
    <location>
        <begin position="144"/>
        <end position="163"/>
    </location>
</feature>
<feature type="compositionally biased region" description="Basic and acidic residues" evidence="1">
    <location>
        <begin position="144"/>
        <end position="154"/>
    </location>
</feature>
<feature type="compositionally biased region" description="Basic and acidic residues" evidence="1">
    <location>
        <begin position="272"/>
        <end position="282"/>
    </location>
</feature>
<protein>
    <submittedName>
        <fullName evidence="2">Uncharacterized protein</fullName>
    </submittedName>
</protein>
<feature type="region of interest" description="Disordered" evidence="1">
    <location>
        <begin position="272"/>
        <end position="304"/>
    </location>
</feature>
<comment type="caution">
    <text evidence="2">The sequence shown here is derived from an EMBL/GenBank/DDBJ whole genome shotgun (WGS) entry which is preliminary data.</text>
</comment>
<feature type="region of interest" description="Disordered" evidence="1">
    <location>
        <begin position="184"/>
        <end position="238"/>
    </location>
</feature>
<proteinExistence type="predicted"/>
<dbReference type="AlphaFoldDB" id="A0AAW0BSW5"/>
<organism evidence="2 3">
    <name type="scientific">Favolaschia claudopus</name>
    <dbReference type="NCBI Taxonomy" id="2862362"/>
    <lineage>
        <taxon>Eukaryota</taxon>
        <taxon>Fungi</taxon>
        <taxon>Dikarya</taxon>
        <taxon>Basidiomycota</taxon>
        <taxon>Agaricomycotina</taxon>
        <taxon>Agaricomycetes</taxon>
        <taxon>Agaricomycetidae</taxon>
        <taxon>Agaricales</taxon>
        <taxon>Marasmiineae</taxon>
        <taxon>Mycenaceae</taxon>
        <taxon>Favolaschia</taxon>
    </lineage>
</organism>
<feature type="compositionally biased region" description="Low complexity" evidence="1">
    <location>
        <begin position="1"/>
        <end position="24"/>
    </location>
</feature>
<gene>
    <name evidence="2" type="ORF">R3P38DRAFT_2775784</name>
</gene>
<feature type="region of interest" description="Disordered" evidence="1">
    <location>
        <begin position="1"/>
        <end position="49"/>
    </location>
</feature>
<evidence type="ECO:0000313" key="3">
    <source>
        <dbReference type="Proteomes" id="UP001362999"/>
    </source>
</evidence>
<sequence length="436" mass="46870">MRSSTPAAPAATAKATTVTPSASSTPPPEPPSQGKRKAVYASQEPHREYPHLDIIYADDGDSSKAAQTRTNESGVAVLPGGGFVDKHANATCITLTMEYEQCEEDAHPHHKPRRMSFVGFREDLSGGAARRLDGRLTPQRCRGEDIEQTSEKRGALPHGGFLDKSVNDRIHGVDARKRAAGRACAGAAETERRSIQRKWSAPPTMPPLSTISTQHAARAGDEDDTPANGDAGGGRMRRERRGWWRAKIPTTKRVERGVSVEAPSVISPMKRGRTEERWVEKTRSKRRQGRLKGTEGDRAVRGSSPGIISTHIAATKDDARPDMERVVARGGTCIFTDGSGFEDGAGAAAVAVTGRREGTRRQKLLGSMVSLSTSLRTSLASRMWTFFWTVNPPSSLIPPPNHNPANTSLLPSTPSSAAFSVPAAPSASVSDGFPRM</sequence>
<dbReference type="EMBL" id="JAWWNJ010000027">
    <property type="protein sequence ID" value="KAK7029206.1"/>
    <property type="molecule type" value="Genomic_DNA"/>
</dbReference>
<name>A0AAW0BSW5_9AGAR</name>
<accession>A0AAW0BSW5</accession>
<evidence type="ECO:0000256" key="1">
    <source>
        <dbReference type="SAM" id="MobiDB-lite"/>
    </source>
</evidence>
<reference evidence="2 3" key="1">
    <citation type="journal article" date="2024" name="J Genomics">
        <title>Draft genome sequencing and assembly of Favolaschia claudopus CIRM-BRFM 2984 isolated from oak limbs.</title>
        <authorList>
            <person name="Navarro D."/>
            <person name="Drula E."/>
            <person name="Chaduli D."/>
            <person name="Cazenave R."/>
            <person name="Ahrendt S."/>
            <person name="Wang J."/>
            <person name="Lipzen A."/>
            <person name="Daum C."/>
            <person name="Barry K."/>
            <person name="Grigoriev I.V."/>
            <person name="Favel A."/>
            <person name="Rosso M.N."/>
            <person name="Martin F."/>
        </authorList>
    </citation>
    <scope>NUCLEOTIDE SEQUENCE [LARGE SCALE GENOMIC DNA]</scope>
    <source>
        <strain evidence="2 3">CIRM-BRFM 2984</strain>
    </source>
</reference>
<feature type="compositionally biased region" description="Low complexity" evidence="1">
    <location>
        <begin position="411"/>
        <end position="430"/>
    </location>
</feature>